<reference evidence="2 3" key="1">
    <citation type="submission" date="2019-04" db="EMBL/GenBank/DDBJ databases">
        <title>Comparative genomics and transcriptomics to analyze fruiting body development in filamentous ascomycetes.</title>
        <authorList>
            <consortium name="DOE Joint Genome Institute"/>
            <person name="Lutkenhaus R."/>
            <person name="Traeger S."/>
            <person name="Breuer J."/>
            <person name="Kuo A."/>
            <person name="Lipzen A."/>
            <person name="Pangilinan J."/>
            <person name="Dilworth D."/>
            <person name="Sandor L."/>
            <person name="Poggeler S."/>
            <person name="Barry K."/>
            <person name="Grigoriev I.V."/>
            <person name="Nowrousian M."/>
        </authorList>
    </citation>
    <scope>NUCLEOTIDE SEQUENCE [LARGE SCALE GENOMIC DNA]</scope>
    <source>
        <strain evidence="2 3">CBS 389.68</strain>
    </source>
</reference>
<dbReference type="Proteomes" id="UP000298138">
    <property type="component" value="Unassembled WGS sequence"/>
</dbReference>
<dbReference type="PROSITE" id="PS50005">
    <property type="entry name" value="TPR"/>
    <property type="match status" value="1"/>
</dbReference>
<organism evidence="2 3">
    <name type="scientific">Ascodesmis nigricans</name>
    <dbReference type="NCBI Taxonomy" id="341454"/>
    <lineage>
        <taxon>Eukaryota</taxon>
        <taxon>Fungi</taxon>
        <taxon>Dikarya</taxon>
        <taxon>Ascomycota</taxon>
        <taxon>Pezizomycotina</taxon>
        <taxon>Pezizomycetes</taxon>
        <taxon>Pezizales</taxon>
        <taxon>Ascodesmidaceae</taxon>
        <taxon>Ascodesmis</taxon>
    </lineage>
</organism>
<dbReference type="SMART" id="SM00028">
    <property type="entry name" value="TPR"/>
    <property type="match status" value="2"/>
</dbReference>
<keyword evidence="1" id="KW-0802">TPR repeat</keyword>
<protein>
    <submittedName>
        <fullName evidence="2">Uncharacterized protein</fullName>
    </submittedName>
</protein>
<evidence type="ECO:0000313" key="3">
    <source>
        <dbReference type="Proteomes" id="UP000298138"/>
    </source>
</evidence>
<gene>
    <name evidence="2" type="ORF">EX30DRAFT_371889</name>
</gene>
<feature type="repeat" description="TPR" evidence="1">
    <location>
        <begin position="100"/>
        <end position="133"/>
    </location>
</feature>
<dbReference type="AlphaFoldDB" id="A0A4S2MW50"/>
<evidence type="ECO:0000313" key="2">
    <source>
        <dbReference type="EMBL" id="TGZ80858.1"/>
    </source>
</evidence>
<dbReference type="InterPro" id="IPR019734">
    <property type="entry name" value="TPR_rpt"/>
</dbReference>
<keyword evidence="3" id="KW-1185">Reference proteome</keyword>
<dbReference type="EMBL" id="ML220122">
    <property type="protein sequence ID" value="TGZ80858.1"/>
    <property type="molecule type" value="Genomic_DNA"/>
</dbReference>
<dbReference type="OrthoDB" id="9991614at2759"/>
<sequence>MARDILVSMAACLYGQWPGERGKVVQIYEWVLGLTNNGCNTDAPSPKTWVKTFALSRLFESMGDVPYRHKDYETALKCYARGLEVGNQESIATGETFEIVKYLRYMGSVYAFLGNYTMALEHYKQALDHTELLVGKDSVSSALIFGA</sequence>
<accession>A0A4S2MW50</accession>
<dbReference type="InParanoid" id="A0A4S2MW50"/>
<dbReference type="SUPFAM" id="SSF48452">
    <property type="entry name" value="TPR-like"/>
    <property type="match status" value="1"/>
</dbReference>
<name>A0A4S2MW50_9PEZI</name>
<evidence type="ECO:0000256" key="1">
    <source>
        <dbReference type="PROSITE-ProRule" id="PRU00339"/>
    </source>
</evidence>
<dbReference type="InterPro" id="IPR011990">
    <property type="entry name" value="TPR-like_helical_dom_sf"/>
</dbReference>
<dbReference type="Gene3D" id="1.25.40.10">
    <property type="entry name" value="Tetratricopeptide repeat domain"/>
    <property type="match status" value="1"/>
</dbReference>
<proteinExistence type="predicted"/>